<feature type="domain" description="Fibrinogen C-terminal" evidence="1">
    <location>
        <begin position="1"/>
        <end position="40"/>
    </location>
</feature>
<proteinExistence type="predicted"/>
<accession>A0A183U994</accession>
<dbReference type="Pfam" id="PF00147">
    <property type="entry name" value="Fibrinogen_C"/>
    <property type="match status" value="1"/>
</dbReference>
<name>A0A183U994_TOXCA</name>
<dbReference type="Proteomes" id="UP000050794">
    <property type="component" value="Unassembled WGS sequence"/>
</dbReference>
<protein>
    <submittedName>
        <fullName evidence="3">Fibrinogen C-terminal domain-containing protein</fullName>
    </submittedName>
</protein>
<dbReference type="InterPro" id="IPR036056">
    <property type="entry name" value="Fibrinogen-like_C"/>
</dbReference>
<dbReference type="InterPro" id="IPR014716">
    <property type="entry name" value="Fibrinogen_a/b/g_C_1"/>
</dbReference>
<dbReference type="AlphaFoldDB" id="A0A183U994"/>
<organism evidence="2 3">
    <name type="scientific">Toxocara canis</name>
    <name type="common">Canine roundworm</name>
    <dbReference type="NCBI Taxonomy" id="6265"/>
    <lineage>
        <taxon>Eukaryota</taxon>
        <taxon>Metazoa</taxon>
        <taxon>Ecdysozoa</taxon>
        <taxon>Nematoda</taxon>
        <taxon>Chromadorea</taxon>
        <taxon>Rhabditida</taxon>
        <taxon>Spirurina</taxon>
        <taxon>Ascaridomorpha</taxon>
        <taxon>Ascaridoidea</taxon>
        <taxon>Toxocaridae</taxon>
        <taxon>Toxocara</taxon>
    </lineage>
</organism>
<keyword evidence="2" id="KW-1185">Reference proteome</keyword>
<dbReference type="SUPFAM" id="SSF56496">
    <property type="entry name" value="Fibrinogen C-terminal domain-like"/>
    <property type="match status" value="1"/>
</dbReference>
<sequence length="105" mass="11884">LLEKGNVASGIYRLWLPKVESFDAFCDMTTAGGGWTVIQRSNLDSVFVVPFSSMRQDRHQDFGRMEGYPYHVLVAFAVSLLKAVHVESECKYGRQIIHYSVKLLA</sequence>
<dbReference type="WBParaSite" id="TCNE_0000506401-mRNA-1">
    <property type="protein sequence ID" value="TCNE_0000506401-mRNA-1"/>
    <property type="gene ID" value="TCNE_0000506401"/>
</dbReference>
<dbReference type="PROSITE" id="PS51406">
    <property type="entry name" value="FIBRINOGEN_C_2"/>
    <property type="match status" value="1"/>
</dbReference>
<evidence type="ECO:0000313" key="2">
    <source>
        <dbReference type="Proteomes" id="UP000050794"/>
    </source>
</evidence>
<dbReference type="InterPro" id="IPR002181">
    <property type="entry name" value="Fibrinogen_a/b/g_C_dom"/>
</dbReference>
<dbReference type="Gene3D" id="3.90.215.10">
    <property type="entry name" value="Gamma Fibrinogen, chain A, domain 1"/>
    <property type="match status" value="1"/>
</dbReference>
<reference evidence="3" key="1">
    <citation type="submission" date="2016-06" db="UniProtKB">
        <authorList>
            <consortium name="WormBaseParasite"/>
        </authorList>
    </citation>
    <scope>IDENTIFICATION</scope>
</reference>
<evidence type="ECO:0000259" key="1">
    <source>
        <dbReference type="PROSITE" id="PS51406"/>
    </source>
</evidence>
<evidence type="ECO:0000313" key="3">
    <source>
        <dbReference type="WBParaSite" id="TCNE_0000506401-mRNA-1"/>
    </source>
</evidence>
<dbReference type="NCBIfam" id="NF040941">
    <property type="entry name" value="GGGWT_bact"/>
    <property type="match status" value="1"/>
</dbReference>